<dbReference type="Proteomes" id="UP000317369">
    <property type="component" value="Chromosome"/>
</dbReference>
<gene>
    <name evidence="1" type="ORF">KS4_25060</name>
</gene>
<reference evidence="1 2" key="1">
    <citation type="submission" date="2019-02" db="EMBL/GenBank/DDBJ databases">
        <title>Deep-cultivation of Planctomycetes and their phenomic and genomic characterization uncovers novel biology.</title>
        <authorList>
            <person name="Wiegand S."/>
            <person name="Jogler M."/>
            <person name="Boedeker C."/>
            <person name="Pinto D."/>
            <person name="Vollmers J."/>
            <person name="Rivas-Marin E."/>
            <person name="Kohn T."/>
            <person name="Peeters S.H."/>
            <person name="Heuer A."/>
            <person name="Rast P."/>
            <person name="Oberbeckmann S."/>
            <person name="Bunk B."/>
            <person name="Jeske O."/>
            <person name="Meyerdierks A."/>
            <person name="Storesund J.E."/>
            <person name="Kallscheuer N."/>
            <person name="Luecker S."/>
            <person name="Lage O.M."/>
            <person name="Pohl T."/>
            <person name="Merkel B.J."/>
            <person name="Hornburger P."/>
            <person name="Mueller R.-W."/>
            <person name="Bruemmer F."/>
            <person name="Labrenz M."/>
            <person name="Spormann A.M."/>
            <person name="Op den Camp H."/>
            <person name="Overmann J."/>
            <person name="Amann R."/>
            <person name="Jetten M.S.M."/>
            <person name="Mascher T."/>
            <person name="Medema M.H."/>
            <person name="Devos D.P."/>
            <person name="Kaster A.-K."/>
            <person name="Ovreas L."/>
            <person name="Rohde M."/>
            <person name="Galperin M.Y."/>
            <person name="Jogler C."/>
        </authorList>
    </citation>
    <scope>NUCLEOTIDE SEQUENCE [LARGE SCALE GENOMIC DNA]</scope>
    <source>
        <strain evidence="1 2">KS4</strain>
    </source>
</reference>
<organism evidence="1 2">
    <name type="scientific">Poriferisphaera corsica</name>
    <dbReference type="NCBI Taxonomy" id="2528020"/>
    <lineage>
        <taxon>Bacteria</taxon>
        <taxon>Pseudomonadati</taxon>
        <taxon>Planctomycetota</taxon>
        <taxon>Phycisphaerae</taxon>
        <taxon>Phycisphaerales</taxon>
        <taxon>Phycisphaeraceae</taxon>
        <taxon>Poriferisphaera</taxon>
    </lineage>
</organism>
<dbReference type="EMBL" id="CP036425">
    <property type="protein sequence ID" value="QDU34436.1"/>
    <property type="molecule type" value="Genomic_DNA"/>
</dbReference>
<dbReference type="KEGG" id="pcor:KS4_25060"/>
<sequence length="60" mass="6571">MSGCIVTGARVLVLETRIRRKRGILMLAGICVVEGVTEVSWRAAKCRGGYWKSVIAGNYD</sequence>
<evidence type="ECO:0000313" key="1">
    <source>
        <dbReference type="EMBL" id="QDU34436.1"/>
    </source>
</evidence>
<dbReference type="AlphaFoldDB" id="A0A517YW51"/>
<keyword evidence="2" id="KW-1185">Reference proteome</keyword>
<name>A0A517YW51_9BACT</name>
<accession>A0A517YW51</accession>
<proteinExistence type="predicted"/>
<evidence type="ECO:0000313" key="2">
    <source>
        <dbReference type="Proteomes" id="UP000317369"/>
    </source>
</evidence>
<protein>
    <submittedName>
        <fullName evidence="1">Uncharacterized protein</fullName>
    </submittedName>
</protein>